<dbReference type="EMBL" id="JACDUR010000001">
    <property type="protein sequence ID" value="MBA2889725.1"/>
    <property type="molecule type" value="Genomic_DNA"/>
</dbReference>
<dbReference type="InterPro" id="IPR036388">
    <property type="entry name" value="WH-like_DNA-bd_sf"/>
</dbReference>
<evidence type="ECO:0000256" key="4">
    <source>
        <dbReference type="PROSITE-ProRule" id="PRU00335"/>
    </source>
</evidence>
<protein>
    <submittedName>
        <fullName evidence="7">AcrR family transcriptional regulator</fullName>
    </submittedName>
</protein>
<comment type="caution">
    <text evidence="7">The sequence shown here is derived from an EMBL/GenBank/DDBJ whole genome shotgun (WGS) entry which is preliminary data.</text>
</comment>
<dbReference type="Gene3D" id="1.10.10.10">
    <property type="entry name" value="Winged helix-like DNA-binding domain superfamily/Winged helix DNA-binding domain"/>
    <property type="match status" value="1"/>
</dbReference>
<dbReference type="GO" id="GO:0003700">
    <property type="term" value="F:DNA-binding transcription factor activity"/>
    <property type="evidence" value="ECO:0007669"/>
    <property type="project" value="InterPro"/>
</dbReference>
<organism evidence="7 8">
    <name type="scientific">Nonomuraea soli</name>
    <dbReference type="NCBI Taxonomy" id="1032476"/>
    <lineage>
        <taxon>Bacteria</taxon>
        <taxon>Bacillati</taxon>
        <taxon>Actinomycetota</taxon>
        <taxon>Actinomycetes</taxon>
        <taxon>Streptosporangiales</taxon>
        <taxon>Streptosporangiaceae</taxon>
        <taxon>Nonomuraea</taxon>
    </lineage>
</organism>
<dbReference type="GO" id="GO:0045892">
    <property type="term" value="P:negative regulation of DNA-templated transcription"/>
    <property type="evidence" value="ECO:0007669"/>
    <property type="project" value="InterPro"/>
</dbReference>
<sequence>MAVLGQRYQEIAADLRRGLGGPGEPVPSTRQVVRTYGVALATAARALDVLRQEGLIEAVPRVGYVVAAPAKRRPRRRDHAELVFDRIVAAALDLADEEGLDAVSIRGVAGRLGVPAMSLHRHIGDKETLVLALADAAFGDLVLPADPGGGWRARLEASARAQWQLYRRRPWLAQLNPLGRPVPSLNLLRHADWLMASLVDLGLTPETQMTMHITLFNYVRGIAVNLEAEARAQAESGLSEDEWLERQTFPDVVASGEFPSFTRVVGALAEGYDFDLDHLFGFGLAALLEGFAGVVREAGYHREGPDPS</sequence>
<dbReference type="PANTHER" id="PTHR30055">
    <property type="entry name" value="HTH-TYPE TRANSCRIPTIONAL REGULATOR RUTR"/>
    <property type="match status" value="1"/>
</dbReference>
<dbReference type="RefSeq" id="WP_181608487.1">
    <property type="nucleotide sequence ID" value="NZ_BAABAM010000001.1"/>
</dbReference>
<dbReference type="Pfam" id="PF02909">
    <property type="entry name" value="TetR_C_1"/>
    <property type="match status" value="1"/>
</dbReference>
<dbReference type="AlphaFoldDB" id="A0A7W0CEJ3"/>
<dbReference type="InterPro" id="IPR004111">
    <property type="entry name" value="Repressor_TetR_C"/>
</dbReference>
<evidence type="ECO:0000313" key="8">
    <source>
        <dbReference type="Proteomes" id="UP000530928"/>
    </source>
</evidence>
<dbReference type="PROSITE" id="PS50949">
    <property type="entry name" value="HTH_GNTR"/>
    <property type="match status" value="1"/>
</dbReference>
<dbReference type="GO" id="GO:0000976">
    <property type="term" value="F:transcription cis-regulatory region binding"/>
    <property type="evidence" value="ECO:0007669"/>
    <property type="project" value="TreeGrafter"/>
</dbReference>
<keyword evidence="8" id="KW-1185">Reference proteome</keyword>
<dbReference type="CDD" id="cd07377">
    <property type="entry name" value="WHTH_GntR"/>
    <property type="match status" value="1"/>
</dbReference>
<feature type="domain" description="HTH gntR-type" evidence="5">
    <location>
        <begin position="1"/>
        <end position="69"/>
    </location>
</feature>
<dbReference type="Gene3D" id="1.10.357.10">
    <property type="entry name" value="Tetracycline Repressor, domain 2"/>
    <property type="match status" value="1"/>
</dbReference>
<evidence type="ECO:0000256" key="2">
    <source>
        <dbReference type="ARBA" id="ARBA00023125"/>
    </source>
</evidence>
<name>A0A7W0CEJ3_9ACTN</name>
<dbReference type="Pfam" id="PF00440">
    <property type="entry name" value="TetR_N"/>
    <property type="match status" value="1"/>
</dbReference>
<feature type="DNA-binding region" description="H-T-H motif" evidence="4">
    <location>
        <begin position="104"/>
        <end position="123"/>
    </location>
</feature>
<dbReference type="InterPro" id="IPR050109">
    <property type="entry name" value="HTH-type_TetR-like_transc_reg"/>
</dbReference>
<dbReference type="Gene3D" id="1.10.10.60">
    <property type="entry name" value="Homeodomain-like"/>
    <property type="match status" value="1"/>
</dbReference>
<evidence type="ECO:0000259" key="6">
    <source>
        <dbReference type="PROSITE" id="PS50977"/>
    </source>
</evidence>
<feature type="domain" description="HTH tetR-type" evidence="6">
    <location>
        <begin position="81"/>
        <end position="141"/>
    </location>
</feature>
<gene>
    <name evidence="7" type="ORF">HNR30_001060</name>
</gene>
<dbReference type="Proteomes" id="UP000530928">
    <property type="component" value="Unassembled WGS sequence"/>
</dbReference>
<dbReference type="SUPFAM" id="SSF46689">
    <property type="entry name" value="Homeodomain-like"/>
    <property type="match status" value="1"/>
</dbReference>
<evidence type="ECO:0000256" key="1">
    <source>
        <dbReference type="ARBA" id="ARBA00023015"/>
    </source>
</evidence>
<reference evidence="7 8" key="1">
    <citation type="submission" date="2020-07" db="EMBL/GenBank/DDBJ databases">
        <title>Genomic Encyclopedia of Type Strains, Phase IV (KMG-IV): sequencing the most valuable type-strain genomes for metagenomic binning, comparative biology and taxonomic classification.</title>
        <authorList>
            <person name="Goeker M."/>
        </authorList>
    </citation>
    <scope>NUCLEOTIDE SEQUENCE [LARGE SCALE GENOMIC DNA]</scope>
    <source>
        <strain evidence="7 8">DSM 45533</strain>
    </source>
</reference>
<dbReference type="InterPro" id="IPR009057">
    <property type="entry name" value="Homeodomain-like_sf"/>
</dbReference>
<dbReference type="PANTHER" id="PTHR30055:SF151">
    <property type="entry name" value="TRANSCRIPTIONAL REGULATORY PROTEIN"/>
    <property type="match status" value="1"/>
</dbReference>
<proteinExistence type="predicted"/>
<keyword evidence="3" id="KW-0804">Transcription</keyword>
<accession>A0A7W0CEJ3</accession>
<dbReference type="InterPro" id="IPR001647">
    <property type="entry name" value="HTH_TetR"/>
</dbReference>
<dbReference type="Pfam" id="PF00392">
    <property type="entry name" value="GntR"/>
    <property type="match status" value="1"/>
</dbReference>
<evidence type="ECO:0000259" key="5">
    <source>
        <dbReference type="PROSITE" id="PS50949"/>
    </source>
</evidence>
<dbReference type="SMART" id="SM00345">
    <property type="entry name" value="HTH_GNTR"/>
    <property type="match status" value="1"/>
</dbReference>
<keyword evidence="1" id="KW-0805">Transcription regulation</keyword>
<dbReference type="PROSITE" id="PS50977">
    <property type="entry name" value="HTH_TETR_2"/>
    <property type="match status" value="1"/>
</dbReference>
<dbReference type="InterPro" id="IPR036390">
    <property type="entry name" value="WH_DNA-bd_sf"/>
</dbReference>
<evidence type="ECO:0000313" key="7">
    <source>
        <dbReference type="EMBL" id="MBA2889725.1"/>
    </source>
</evidence>
<dbReference type="InterPro" id="IPR036271">
    <property type="entry name" value="Tet_transcr_reg_TetR-rel_C_sf"/>
</dbReference>
<dbReference type="SUPFAM" id="SSF48498">
    <property type="entry name" value="Tetracyclin repressor-like, C-terminal domain"/>
    <property type="match status" value="1"/>
</dbReference>
<dbReference type="SUPFAM" id="SSF46785">
    <property type="entry name" value="Winged helix' DNA-binding domain"/>
    <property type="match status" value="1"/>
</dbReference>
<dbReference type="InterPro" id="IPR000524">
    <property type="entry name" value="Tscrpt_reg_HTH_GntR"/>
</dbReference>
<keyword evidence="2 4" id="KW-0238">DNA-binding</keyword>
<evidence type="ECO:0000256" key="3">
    <source>
        <dbReference type="ARBA" id="ARBA00023163"/>
    </source>
</evidence>